<dbReference type="PRINTS" id="PR00046">
    <property type="entry name" value="SIGMA70FCT"/>
</dbReference>
<dbReference type="Pfam" id="PF04545">
    <property type="entry name" value="Sigma70_r4"/>
    <property type="match status" value="1"/>
</dbReference>
<evidence type="ECO:0000256" key="1">
    <source>
        <dbReference type="ARBA" id="ARBA00023015"/>
    </source>
</evidence>
<keyword evidence="1" id="KW-0805">Transcription regulation</keyword>
<dbReference type="InterPro" id="IPR007627">
    <property type="entry name" value="RNA_pol_sigma70_r2"/>
</dbReference>
<evidence type="ECO:0000256" key="5">
    <source>
        <dbReference type="SAM" id="MobiDB-lite"/>
    </source>
</evidence>
<evidence type="ECO:0000313" key="8">
    <source>
        <dbReference type="Proteomes" id="UP001595975"/>
    </source>
</evidence>
<dbReference type="SUPFAM" id="SSF88946">
    <property type="entry name" value="Sigma2 domain of RNA polymerase sigma factors"/>
    <property type="match status" value="1"/>
</dbReference>
<dbReference type="SUPFAM" id="SSF88659">
    <property type="entry name" value="Sigma3 and sigma4 domains of RNA polymerase sigma factors"/>
    <property type="match status" value="2"/>
</dbReference>
<dbReference type="InterPro" id="IPR007630">
    <property type="entry name" value="RNA_pol_sigma70_r4"/>
</dbReference>
<organism evidence="7 8">
    <name type="scientific">Kitasatospora misakiensis</name>
    <dbReference type="NCBI Taxonomy" id="67330"/>
    <lineage>
        <taxon>Bacteria</taxon>
        <taxon>Bacillati</taxon>
        <taxon>Actinomycetota</taxon>
        <taxon>Actinomycetes</taxon>
        <taxon>Kitasatosporales</taxon>
        <taxon>Streptomycetaceae</taxon>
        <taxon>Kitasatospora</taxon>
    </lineage>
</organism>
<feature type="compositionally biased region" description="Low complexity" evidence="5">
    <location>
        <begin position="18"/>
        <end position="43"/>
    </location>
</feature>
<reference evidence="8" key="1">
    <citation type="journal article" date="2019" name="Int. J. Syst. Evol. Microbiol.">
        <title>The Global Catalogue of Microorganisms (GCM) 10K type strain sequencing project: providing services to taxonomists for standard genome sequencing and annotation.</title>
        <authorList>
            <consortium name="The Broad Institute Genomics Platform"/>
            <consortium name="The Broad Institute Genome Sequencing Center for Infectious Disease"/>
            <person name="Wu L."/>
            <person name="Ma J."/>
        </authorList>
    </citation>
    <scope>NUCLEOTIDE SEQUENCE [LARGE SCALE GENOMIC DNA]</scope>
    <source>
        <strain evidence="8">CGMCC 4.1437</strain>
    </source>
</reference>
<evidence type="ECO:0000256" key="4">
    <source>
        <dbReference type="ARBA" id="ARBA00023163"/>
    </source>
</evidence>
<keyword evidence="3" id="KW-0238">DNA-binding</keyword>
<dbReference type="NCBIfam" id="TIGR02980">
    <property type="entry name" value="SigBFG"/>
    <property type="match status" value="1"/>
</dbReference>
<dbReference type="PANTHER" id="PTHR30385:SF4">
    <property type="entry name" value="RNA POLYMERASE SIGMA-E FACTOR"/>
    <property type="match status" value="1"/>
</dbReference>
<dbReference type="InterPro" id="IPR013324">
    <property type="entry name" value="RNA_pol_sigma_r3/r4-like"/>
</dbReference>
<dbReference type="Gene3D" id="1.20.120.1810">
    <property type="match status" value="1"/>
</dbReference>
<keyword evidence="2" id="KW-0731">Sigma factor</keyword>
<accession>A0ABW0X3C4</accession>
<dbReference type="EMBL" id="JBHSOF010000016">
    <property type="protein sequence ID" value="MFC5664307.1"/>
    <property type="molecule type" value="Genomic_DNA"/>
</dbReference>
<name>A0ABW0X3C4_9ACTN</name>
<gene>
    <name evidence="7" type="ORF">ACFP3U_15100</name>
</gene>
<sequence length="322" mass="34692">MAPTGELLVSAAAPTADPSRATGSAAPATGPATPAAGSGSRAPYGTPATGLRDLLPPELAAVDDPCEVAPADARDLTRTLLRRLAALEEGTREYSYVRTTLVELNLSLVRFAIRRFGAHSEPREDLLQVGAVGLIKAIDRFDPELGVEFTTFAMPTVLGEIRRHFRDTTWAVHVPRRLQELRITLARAQERLAQRLDRAPTVAELAEHLALTPEEVIEGLTAANGHTAGSLDVGGPVDGDAPGPLTDQLGTEDRDLGLVEDLVTLKPLIAALPERERRILSMRFCEDLTQSQIGARLGLSQMHVSRLLARTLRHLREGLEDA</sequence>
<keyword evidence="8" id="KW-1185">Reference proteome</keyword>
<dbReference type="Proteomes" id="UP001595975">
    <property type="component" value="Unassembled WGS sequence"/>
</dbReference>
<dbReference type="RefSeq" id="WP_380226005.1">
    <property type="nucleotide sequence ID" value="NZ_JBHSOF010000016.1"/>
</dbReference>
<evidence type="ECO:0000256" key="3">
    <source>
        <dbReference type="ARBA" id="ARBA00023125"/>
    </source>
</evidence>
<keyword evidence="4" id="KW-0804">Transcription</keyword>
<dbReference type="InterPro" id="IPR013325">
    <property type="entry name" value="RNA_pol_sigma_r2"/>
</dbReference>
<dbReference type="PROSITE" id="PS00715">
    <property type="entry name" value="SIGMA70_1"/>
    <property type="match status" value="1"/>
</dbReference>
<feature type="region of interest" description="Disordered" evidence="5">
    <location>
        <begin position="1"/>
        <end position="50"/>
    </location>
</feature>
<dbReference type="PANTHER" id="PTHR30385">
    <property type="entry name" value="SIGMA FACTOR F FLAGELLAR"/>
    <property type="match status" value="1"/>
</dbReference>
<dbReference type="CDD" id="cd06171">
    <property type="entry name" value="Sigma70_r4"/>
    <property type="match status" value="1"/>
</dbReference>
<dbReference type="Pfam" id="PF04539">
    <property type="entry name" value="Sigma70_r3"/>
    <property type="match status" value="1"/>
</dbReference>
<dbReference type="InterPro" id="IPR036388">
    <property type="entry name" value="WH-like_DNA-bd_sf"/>
</dbReference>
<dbReference type="Pfam" id="PF04542">
    <property type="entry name" value="Sigma70_r2"/>
    <property type="match status" value="1"/>
</dbReference>
<dbReference type="InterPro" id="IPR014284">
    <property type="entry name" value="RNA_pol_sigma-70_dom"/>
</dbReference>
<dbReference type="InterPro" id="IPR014322">
    <property type="entry name" value="RNA_pol_sigma-B/F/G"/>
</dbReference>
<feature type="domain" description="RNA polymerase sigma-70" evidence="6">
    <location>
        <begin position="125"/>
        <end position="138"/>
    </location>
</feature>
<protein>
    <submittedName>
        <fullName evidence="7">RNA polymerase sigma factor SigF</fullName>
    </submittedName>
</protein>
<dbReference type="InterPro" id="IPR000943">
    <property type="entry name" value="RNA_pol_sigma70"/>
</dbReference>
<comment type="caution">
    <text evidence="7">The sequence shown here is derived from an EMBL/GenBank/DDBJ whole genome shotgun (WGS) entry which is preliminary data.</text>
</comment>
<dbReference type="InterPro" id="IPR007624">
    <property type="entry name" value="RNA_pol_sigma70_r3"/>
</dbReference>
<dbReference type="NCBIfam" id="TIGR02937">
    <property type="entry name" value="sigma70-ECF"/>
    <property type="match status" value="1"/>
</dbReference>
<evidence type="ECO:0000259" key="6">
    <source>
        <dbReference type="PROSITE" id="PS00715"/>
    </source>
</evidence>
<evidence type="ECO:0000313" key="7">
    <source>
        <dbReference type="EMBL" id="MFC5664307.1"/>
    </source>
</evidence>
<evidence type="ECO:0000256" key="2">
    <source>
        <dbReference type="ARBA" id="ARBA00023082"/>
    </source>
</evidence>
<proteinExistence type="predicted"/>
<dbReference type="Gene3D" id="1.10.10.10">
    <property type="entry name" value="Winged helix-like DNA-binding domain superfamily/Winged helix DNA-binding domain"/>
    <property type="match status" value="2"/>
</dbReference>